<accession>A0A1Z4BXX2</accession>
<keyword evidence="1" id="KW-0732">Signal</keyword>
<evidence type="ECO:0000313" key="4">
    <source>
        <dbReference type="Proteomes" id="UP000197019"/>
    </source>
</evidence>
<gene>
    <name evidence="3" type="ORF">AADEFJLK_02075</name>
    <name evidence="2" type="ORF">CEK71_08470</name>
</gene>
<dbReference type="Proteomes" id="UP000197019">
    <property type="component" value="Chromosome"/>
</dbReference>
<evidence type="ECO:0000313" key="5">
    <source>
        <dbReference type="Proteomes" id="UP000237423"/>
    </source>
</evidence>
<evidence type="ECO:0000256" key="1">
    <source>
        <dbReference type="SAM" id="SignalP"/>
    </source>
</evidence>
<dbReference type="Proteomes" id="UP000237423">
    <property type="component" value="Unassembled WGS sequence"/>
</dbReference>
<dbReference type="OrthoDB" id="5348860at2"/>
<dbReference type="EMBL" id="PGFZ01000004">
    <property type="protein sequence ID" value="POZ51857.1"/>
    <property type="molecule type" value="Genomic_DNA"/>
</dbReference>
<organism evidence="2 4">
    <name type="scientific">Methylovulum psychrotolerans</name>
    <dbReference type="NCBI Taxonomy" id="1704499"/>
    <lineage>
        <taxon>Bacteria</taxon>
        <taxon>Pseudomonadati</taxon>
        <taxon>Pseudomonadota</taxon>
        <taxon>Gammaproteobacteria</taxon>
        <taxon>Methylococcales</taxon>
        <taxon>Methylococcaceae</taxon>
        <taxon>Methylovulum</taxon>
    </lineage>
</organism>
<keyword evidence="4" id="KW-1185">Reference proteome</keyword>
<dbReference type="KEGG" id="mpsy:CEK71_08470"/>
<dbReference type="Gene3D" id="2.40.128.640">
    <property type="match status" value="1"/>
</dbReference>
<sequence>MHALTQQLKQKMALLCFGSLLLTQQVLAETDFASQQRLLEARVLNNEKKGDHSAHLKPVEKALEFHGVFYGYLPCKDCDGIKATLALKQNNNYLLVTQPAKESSREYYEKGKYTWNEDTRIVVLTARKDASTRQYRIEDEGTLIQLNSDGSQIADGRADRYMLRRSDTVKSREVHIH</sequence>
<feature type="signal peptide" evidence="1">
    <location>
        <begin position="1"/>
        <end position="28"/>
    </location>
</feature>
<dbReference type="AlphaFoldDB" id="A0A1Z4BXX2"/>
<proteinExistence type="predicted"/>
<dbReference type="Pfam" id="PF04170">
    <property type="entry name" value="NlpE"/>
    <property type="match status" value="1"/>
</dbReference>
<dbReference type="InterPro" id="IPR007298">
    <property type="entry name" value="Cu-R_lipoprotein_NlpE"/>
</dbReference>
<reference evidence="2 4" key="1">
    <citation type="submission" date="2017-06" db="EMBL/GenBank/DDBJ databases">
        <title>Genome Sequencing of the methanotroph Methylovulum psychrotolerants str. HV10-M2 isolated from a high-altitude environment.</title>
        <authorList>
            <person name="Mateos-Rivera A."/>
        </authorList>
    </citation>
    <scope>NUCLEOTIDE SEQUENCE [LARGE SCALE GENOMIC DNA]</scope>
    <source>
        <strain evidence="2 4">HV10_M2</strain>
    </source>
</reference>
<name>A0A1Z4BXX2_9GAMM</name>
<feature type="chain" id="PRO_5036030944" evidence="1">
    <location>
        <begin position="29"/>
        <end position="177"/>
    </location>
</feature>
<evidence type="ECO:0000313" key="3">
    <source>
        <dbReference type="EMBL" id="POZ51857.1"/>
    </source>
</evidence>
<dbReference type="EMBL" id="CP022129">
    <property type="protein sequence ID" value="ASF46112.1"/>
    <property type="molecule type" value="Genomic_DNA"/>
</dbReference>
<protein>
    <submittedName>
        <fullName evidence="2">Copper homeostasis protein</fullName>
    </submittedName>
    <submittedName>
        <fullName evidence="3">Copper resistance protein NlpE</fullName>
    </submittedName>
</protein>
<evidence type="ECO:0000313" key="2">
    <source>
        <dbReference type="EMBL" id="ASF46112.1"/>
    </source>
</evidence>
<reference evidence="3 5" key="2">
    <citation type="submission" date="2017-11" db="EMBL/GenBank/DDBJ databases">
        <title>Draft Genome Sequence of Methylobacter psychrotolerans Sph1T, an Obligate Methanotroph from Low-Temperature Environments.</title>
        <authorList>
            <person name="Oshkin I.Y."/>
            <person name="Miroshnikov K."/>
            <person name="Belova S.E."/>
            <person name="Korzhenkov A."/>
            <person name="Toshchakov S.V."/>
            <person name="Dedysh S.N."/>
        </authorList>
    </citation>
    <scope>NUCLEOTIDE SEQUENCE [LARGE SCALE GENOMIC DNA]</scope>
    <source>
        <strain evidence="3 5">Sph1</strain>
    </source>
</reference>
<dbReference type="RefSeq" id="WP_088618986.1">
    <property type="nucleotide sequence ID" value="NZ_CP022129.1"/>
</dbReference>